<proteinExistence type="predicted"/>
<reference evidence="2 3" key="1">
    <citation type="submission" date="2023-07" db="EMBL/GenBank/DDBJ databases">
        <title>Sequencing the genomes of 1000 actinobacteria strains.</title>
        <authorList>
            <person name="Klenk H.-P."/>
        </authorList>
    </citation>
    <scope>NUCLEOTIDE SEQUENCE [LARGE SCALE GENOMIC DNA]</scope>
    <source>
        <strain evidence="2 3">DSM 41600</strain>
    </source>
</reference>
<evidence type="ECO:0000256" key="1">
    <source>
        <dbReference type="SAM" id="MobiDB-lite"/>
    </source>
</evidence>
<feature type="compositionally biased region" description="Low complexity" evidence="1">
    <location>
        <begin position="317"/>
        <end position="342"/>
    </location>
</feature>
<feature type="region of interest" description="Disordered" evidence="1">
    <location>
        <begin position="51"/>
        <end position="71"/>
    </location>
</feature>
<feature type="compositionally biased region" description="Low complexity" evidence="1">
    <location>
        <begin position="230"/>
        <end position="239"/>
    </location>
</feature>
<evidence type="ECO:0000313" key="3">
    <source>
        <dbReference type="Proteomes" id="UP001234880"/>
    </source>
</evidence>
<sequence length="342" mass="36995">MRGALFESVFNFTHFHVLKELARDHGFELVARASAAAQSSLSRRVLAGRLQRRGRPGPALPRRGVHRRAGGTHRWLLRQGPGRPHGHPDEQHAARTCSATTNWRAHRAVRRTARGDPAGTLLDAFARQVSRRPGGTAVSHGTRHLDYRALDSESDRVAASCGAPASGGAMSSPYRWTGGCRGPSACWRSSRREPSTCRRSRPIRRACRRDAPPQRLPPRAAARRAHTGELAPALVAAGPPRRRRAPLTVLELRGRTPVADTDGAAAPPWPGRRRLHDLISPRAPRASPRAPSSTTAACSTTSGQVPGPRPRRHRPSRAGGDPVLRHLGLAARRGVAGGRPAR</sequence>
<dbReference type="EMBL" id="JAURUE010000001">
    <property type="protein sequence ID" value="MDP9612961.1"/>
    <property type="molecule type" value="Genomic_DNA"/>
</dbReference>
<accession>A0ABT9KWZ3</accession>
<feature type="region of interest" description="Disordered" evidence="1">
    <location>
        <begin position="185"/>
        <end position="342"/>
    </location>
</feature>
<evidence type="ECO:0000313" key="2">
    <source>
        <dbReference type="EMBL" id="MDP9612961.1"/>
    </source>
</evidence>
<organism evidence="2 3">
    <name type="scientific">Streptomyces demainii</name>
    <dbReference type="NCBI Taxonomy" id="588122"/>
    <lineage>
        <taxon>Bacteria</taxon>
        <taxon>Bacillati</taxon>
        <taxon>Actinomycetota</taxon>
        <taxon>Actinomycetes</taxon>
        <taxon>Kitasatosporales</taxon>
        <taxon>Streptomycetaceae</taxon>
        <taxon>Streptomyces</taxon>
    </lineage>
</organism>
<dbReference type="Gene3D" id="3.40.50.980">
    <property type="match status" value="1"/>
</dbReference>
<keyword evidence="3" id="KW-1185">Reference proteome</keyword>
<feature type="compositionally biased region" description="Basic residues" evidence="1">
    <location>
        <begin position="198"/>
        <end position="207"/>
    </location>
</feature>
<protein>
    <submittedName>
        <fullName evidence="2">Uncharacterized protein</fullName>
    </submittedName>
</protein>
<comment type="caution">
    <text evidence="2">The sequence shown here is derived from an EMBL/GenBank/DDBJ whole genome shotgun (WGS) entry which is preliminary data.</text>
</comment>
<gene>
    <name evidence="2" type="ORF">JOF35_005238</name>
</gene>
<dbReference type="Proteomes" id="UP001234880">
    <property type="component" value="Unassembled WGS sequence"/>
</dbReference>
<feature type="compositionally biased region" description="Low complexity" evidence="1">
    <location>
        <begin position="280"/>
        <end position="306"/>
    </location>
</feature>
<dbReference type="SUPFAM" id="SSF56801">
    <property type="entry name" value="Acetyl-CoA synthetase-like"/>
    <property type="match status" value="1"/>
</dbReference>
<name>A0ABT9KWZ3_9ACTN</name>